<reference evidence="1 2" key="1">
    <citation type="submission" date="2019-08" db="EMBL/GenBank/DDBJ databases">
        <authorList>
            <person name="Peeters C."/>
        </authorList>
    </citation>
    <scope>NUCLEOTIDE SEQUENCE [LARGE SCALE GENOMIC DNA]</scope>
    <source>
        <strain evidence="1 2">LMG 20603</strain>
    </source>
</reference>
<dbReference type="EMBL" id="CABPST010000015">
    <property type="protein sequence ID" value="VVE90426.1"/>
    <property type="molecule type" value="Genomic_DNA"/>
</dbReference>
<organism evidence="1 2">
    <name type="scientific">Pandoraea bronchicola</name>
    <dbReference type="NCBI Taxonomy" id="2508287"/>
    <lineage>
        <taxon>Bacteria</taxon>
        <taxon>Pseudomonadati</taxon>
        <taxon>Pseudomonadota</taxon>
        <taxon>Betaproteobacteria</taxon>
        <taxon>Burkholderiales</taxon>
        <taxon>Burkholderiaceae</taxon>
        <taxon>Pandoraea</taxon>
    </lineage>
</organism>
<dbReference type="RefSeq" id="WP_150561563.1">
    <property type="nucleotide sequence ID" value="NZ_CABPST010000015.1"/>
</dbReference>
<dbReference type="AlphaFoldDB" id="A0A5E5BYL6"/>
<keyword evidence="2" id="KW-1185">Reference proteome</keyword>
<evidence type="ECO:0000313" key="2">
    <source>
        <dbReference type="Proteomes" id="UP000382040"/>
    </source>
</evidence>
<sequence>MKEPIDMRGTQQEAFRTVTREFDRVWAALEEFRASITRIDGVSPIRASMLARALAITFSETMFEDSKEWTLISELEKSKDEFWRMVGAALKDEFRQSLVRTK</sequence>
<gene>
    <name evidence="1" type="ORF">PBR20603_04410</name>
</gene>
<name>A0A5E5BYL6_9BURK</name>
<accession>A0A5E5BYL6</accession>
<evidence type="ECO:0000313" key="1">
    <source>
        <dbReference type="EMBL" id="VVE90426.1"/>
    </source>
</evidence>
<proteinExistence type="predicted"/>
<dbReference type="Proteomes" id="UP000382040">
    <property type="component" value="Unassembled WGS sequence"/>
</dbReference>
<protein>
    <submittedName>
        <fullName evidence="1">Uncharacterized protein</fullName>
    </submittedName>
</protein>